<reference evidence="5 6" key="2">
    <citation type="journal article" date="2024" name="Int. J. Syst. Evol. Microbiol.">
        <title>Promethearchaeum syntrophicum gen. nov., sp. nov., an anaerobic, obligately syntrophic archaeon, the first isolate of the lineage 'Asgard' archaea, and proposal of the new archaeal phylum Promethearchaeota phyl. nov. and kingdom Promethearchaeati regn. nov.</title>
        <authorList>
            <person name="Imachi H."/>
            <person name="Nobu M.K."/>
            <person name="Kato S."/>
            <person name="Takaki Y."/>
            <person name="Miyazaki M."/>
            <person name="Miyata M."/>
            <person name="Ogawara M."/>
            <person name="Saito Y."/>
            <person name="Sakai S."/>
            <person name="Tahara Y.O."/>
            <person name="Takano Y."/>
            <person name="Tasumi E."/>
            <person name="Uematsu K."/>
            <person name="Yoshimura T."/>
            <person name="Itoh T."/>
            <person name="Ohkuma M."/>
            <person name="Takai K."/>
        </authorList>
    </citation>
    <scope>NUCLEOTIDE SEQUENCE [LARGE SCALE GENOMIC DNA]</scope>
    <source>
        <strain evidence="5 6">MK-D1</strain>
    </source>
</reference>
<dbReference type="SUPFAM" id="SSF57997">
    <property type="entry name" value="Tropomyosin"/>
    <property type="match status" value="1"/>
</dbReference>
<dbReference type="Proteomes" id="UP000321408">
    <property type="component" value="Chromosome"/>
</dbReference>
<feature type="coiled-coil region" evidence="2">
    <location>
        <begin position="170"/>
        <end position="211"/>
    </location>
</feature>
<sequence length="1493" mass="171137">MTFIKRVTMTGFKSFGNRTVSVSLAKGFTCIIGPNGNGKSNIIDALCFALGRMSKKTMRARALTDLIFAGSKTAKAATRAEVTLTFDNRNREFPEDSDEYDITRWVKAKGQSGYKIQGKKTTREILLNALAQANIDPDGSNQFILQGKIVELTHMNTVNRRIFIETLIGLEKYDQMKARTLKELEKADTDLGQFEAIFKEVSQQLKKVEKEKNDALQWKQLDNLIKQYNAQLIALKIFHLRQREEEIGADIESTQLVMDELKSRIDRQKEKIETENLLLNNIKEDLAGVEGEKAKIEEDISQQRSDLSAKEATLEATKENLKRLEANIEKLQNLQEKLEEGQTFDDLIALSSGEIDVVEQRMDETSEIINETIQEQKKREIQIAEINEQKTGINKEISKVKQDIKGLSTEINLSNKNITKNTKKLTKLEKELAKLKKEDESIDEAIKAAQAEKDEISGAINDLKNKIEEQKNQQKELDEEIKKAEVDRDKAMQRQADIQASVSSASAEINLFDGQINDLEEKKEGFQKEYDRLTKGNPVEDQVKGLKSKEALLNNELAEAKNKLKKANDEQKNSQNKKETFEIKRRSLENEVADLEKRISNVKYDLKNAQGEVKKSEREKNEKTLHNTNLTDEINVLTIEKEKLSEQAKNINKKLEKLNTDREDLQEKIDKKADEQAESSHELESVMTTVHELIQNIDRSAGNIKSDIQNATQVAIDESESVLRSFVMDITDMLGTIEEISTKEAEEIKIELEQVVTTLNFLIENSDQPIQQLNEVVRDASEEALVESTSNFDNFVLDFTEVFASIRIAIQALGVSDTSEQYRLLDSLNESIQREQNQLLEISNKLTKIESNLEQKEDRNATLKRDLKDLTQNFEDNTEKIKNGNIEIEEKATKIETLKKEIEDINTKFTEIKQFSDDFWKSSKDLQSLIDSKSEELNGIISDLNSLGTVKRFLEDIESATKDQEKLRENIKNKKKSIEELNQSNTKAQEETKSVNEKISKIKQDRESAEDIRTDLEAQIEGENEKFNESISKLKDLENVQKLISDIENLKLENEEFTETINEDKEKITTFEADIEKFDEQINVKNTEIEGIQSERKDLEQKENEQRGTLSDLTNEKNALDKKRDKQQQMKDRAIEIENMKSEVIDLQDGIIDFEDSIKYITEEIGKFEEERTEKSNAITELNTQINESWEKQKSLRDELGELNTDLSMNTTKFNNLENEKIYVEEKIDEYFEKSKEFGTLPPVSDDLDETQLTNSINKVTTERTALEPVNLKSIEEFEQVRERWDEIDMRRQTLQRERKAILDSIERIELEKTRNFMKAYHEINRVFSAVFQKLSPGGSAKMILENPAHPFEGGITIEARPRGKKISSLTILSGGEKTLVALSFIFAVQNFYPAPFYIMDEIDAALDGPNVYRVSMVIKEYASQSQFLVISHREENITNSEIIYGVAMNDGITDIFNVDLEEEKDRDDFGSKIEGIDDADLDSPIVTDVLDE</sequence>
<dbReference type="GO" id="GO:0005524">
    <property type="term" value="F:ATP binding"/>
    <property type="evidence" value="ECO:0007669"/>
    <property type="project" value="InterPro"/>
</dbReference>
<dbReference type="PIRSF" id="PIRSF005719">
    <property type="entry name" value="SMC"/>
    <property type="match status" value="1"/>
</dbReference>
<dbReference type="OrthoDB" id="9143at2157"/>
<accession>A0A5B9D802</accession>
<feature type="region of interest" description="Disordered" evidence="3">
    <location>
        <begin position="979"/>
        <end position="1010"/>
    </location>
</feature>
<feature type="compositionally biased region" description="Basic and acidic residues" evidence="3">
    <location>
        <begin position="1095"/>
        <end position="1106"/>
    </location>
</feature>
<evidence type="ECO:0000313" key="5">
    <source>
        <dbReference type="EMBL" id="QEE14997.1"/>
    </source>
</evidence>
<name>A0A5B9D802_9ARCH</name>
<keyword evidence="1 2" id="KW-0175">Coiled coil</keyword>
<feature type="region of interest" description="Disordered" evidence="3">
    <location>
        <begin position="1095"/>
        <end position="1130"/>
    </location>
</feature>
<evidence type="ECO:0000256" key="1">
    <source>
        <dbReference type="ARBA" id="ARBA00023054"/>
    </source>
</evidence>
<evidence type="ECO:0000259" key="4">
    <source>
        <dbReference type="Pfam" id="PF02463"/>
    </source>
</evidence>
<dbReference type="EMBL" id="CP042905">
    <property type="protein sequence ID" value="QEE14997.1"/>
    <property type="molecule type" value="Genomic_DNA"/>
</dbReference>
<keyword evidence="6" id="KW-1185">Reference proteome</keyword>
<feature type="coiled-coil region" evidence="2">
    <location>
        <begin position="825"/>
        <end position="908"/>
    </location>
</feature>
<organism evidence="5 6">
    <name type="scientific">Promethearchaeum syntrophicum</name>
    <dbReference type="NCBI Taxonomy" id="2594042"/>
    <lineage>
        <taxon>Archaea</taxon>
        <taxon>Promethearchaeati</taxon>
        <taxon>Promethearchaeota</taxon>
        <taxon>Promethearchaeia</taxon>
        <taxon>Promethearchaeales</taxon>
        <taxon>Promethearchaeaceae</taxon>
        <taxon>Promethearchaeum</taxon>
    </lineage>
</organism>
<evidence type="ECO:0000256" key="2">
    <source>
        <dbReference type="SAM" id="Coils"/>
    </source>
</evidence>
<dbReference type="InterPro" id="IPR003395">
    <property type="entry name" value="RecF/RecN/SMC_N"/>
</dbReference>
<dbReference type="GeneID" id="41328819"/>
<dbReference type="PANTHER" id="PTHR43977">
    <property type="entry name" value="STRUCTURAL MAINTENANCE OF CHROMOSOMES PROTEIN 3"/>
    <property type="match status" value="1"/>
</dbReference>
<dbReference type="SUPFAM" id="SSF90257">
    <property type="entry name" value="Myosin rod fragments"/>
    <property type="match status" value="1"/>
</dbReference>
<dbReference type="KEGG" id="psyt:DSAG12_00820"/>
<proteinExistence type="predicted"/>
<protein>
    <recommendedName>
        <fullName evidence="4">RecF/RecN/SMC N-terminal domain-containing protein</fullName>
    </recommendedName>
</protein>
<dbReference type="InterPro" id="IPR027417">
    <property type="entry name" value="P-loop_NTPase"/>
</dbReference>
<reference evidence="5 6" key="1">
    <citation type="journal article" date="2020" name="Nature">
        <title>Isolation of an archaeon at the prokaryote-eukaryote interface.</title>
        <authorList>
            <person name="Imachi H."/>
            <person name="Nobu M.K."/>
            <person name="Nakahara N."/>
            <person name="Morono Y."/>
            <person name="Ogawara M."/>
            <person name="Takaki Y."/>
            <person name="Takano Y."/>
            <person name="Uematsu K."/>
            <person name="Ikuta T."/>
            <person name="Ito M."/>
            <person name="Matsui Y."/>
            <person name="Miyazaki M."/>
            <person name="Murata K."/>
            <person name="Saito Y."/>
            <person name="Sakai S."/>
            <person name="Song C."/>
            <person name="Tasumi E."/>
            <person name="Yamanaka Y."/>
            <person name="Yamaguchi T."/>
            <person name="Kamagata Y."/>
            <person name="Tamaki H."/>
            <person name="Takai K."/>
        </authorList>
    </citation>
    <scope>NUCLEOTIDE SEQUENCE [LARGE SCALE GENOMIC DNA]</scope>
    <source>
        <strain evidence="5 6">MK-D1</strain>
    </source>
</reference>
<dbReference type="GO" id="GO:0016887">
    <property type="term" value="F:ATP hydrolysis activity"/>
    <property type="evidence" value="ECO:0007669"/>
    <property type="project" value="InterPro"/>
</dbReference>
<evidence type="ECO:0000256" key="3">
    <source>
        <dbReference type="SAM" id="MobiDB-lite"/>
    </source>
</evidence>
<feature type="compositionally biased region" description="Basic and acidic residues" evidence="3">
    <location>
        <begin position="988"/>
        <end position="1010"/>
    </location>
</feature>
<feature type="compositionally biased region" description="Basic and acidic residues" evidence="3">
    <location>
        <begin position="1114"/>
        <end position="1130"/>
    </location>
</feature>
<feature type="coiled-coil region" evidence="2">
    <location>
        <begin position="251"/>
        <end position="682"/>
    </location>
</feature>
<dbReference type="SUPFAM" id="SSF52540">
    <property type="entry name" value="P-loop containing nucleoside triphosphate hydrolases"/>
    <property type="match status" value="1"/>
</dbReference>
<dbReference type="Pfam" id="PF02463">
    <property type="entry name" value="SMC_N"/>
    <property type="match status" value="1"/>
</dbReference>
<feature type="domain" description="RecF/RecN/SMC N-terminal" evidence="4">
    <location>
        <begin position="3"/>
        <end position="1453"/>
    </location>
</feature>
<dbReference type="RefSeq" id="WP_147661926.1">
    <property type="nucleotide sequence ID" value="NZ_CP042905.2"/>
</dbReference>
<gene>
    <name evidence="5" type="ORF">DSAG12_00820</name>
</gene>
<dbReference type="Gene3D" id="3.40.50.300">
    <property type="entry name" value="P-loop containing nucleotide triphosphate hydrolases"/>
    <property type="match status" value="2"/>
</dbReference>
<evidence type="ECO:0000313" key="6">
    <source>
        <dbReference type="Proteomes" id="UP000321408"/>
    </source>
</evidence>
<dbReference type="Gene3D" id="1.10.287.1490">
    <property type="match status" value="2"/>
</dbReference>
<dbReference type="InterPro" id="IPR024704">
    <property type="entry name" value="SMC"/>
</dbReference>